<dbReference type="Gene3D" id="1.20.1260.10">
    <property type="match status" value="1"/>
</dbReference>
<proteinExistence type="predicted"/>
<reference evidence="3 4" key="1">
    <citation type="submission" date="2021-04" db="EMBL/GenBank/DDBJ databases">
        <title>Genomics, taxonomy and metabolism of representatives of sulfur bacteria of the genus Thiothrix: Thiothrix fructosivorans QT, Thiothrix unzii A1T and three new species, Thiothrix subterranea sp. nov., Thiothrix litoralis sp. nov. and 'Candidatus Thiothrix anitrata' sp. nov.</title>
        <authorList>
            <person name="Ravin N.V."/>
            <person name="Smolyakov D."/>
            <person name="Rudenko T.S."/>
            <person name="Mardanov A.V."/>
            <person name="Beletsky A.V."/>
            <person name="Markov N.D."/>
            <person name="Fomenkov A.I."/>
            <person name="Roberts R.J."/>
            <person name="Karnachuk O.V."/>
            <person name="Novikov A."/>
            <person name="Grabovich M.Y."/>
        </authorList>
    </citation>
    <scope>NUCLEOTIDE SEQUENCE [LARGE SCALE GENOMIC DNA]</scope>
    <source>
        <strain evidence="3 4">AS</strain>
    </source>
</reference>
<gene>
    <name evidence="3" type="ORF">J9253_20615</name>
</gene>
<feature type="signal peptide" evidence="1">
    <location>
        <begin position="1"/>
        <end position="20"/>
    </location>
</feature>
<keyword evidence="1" id="KW-0732">Signal</keyword>
<feature type="domain" description="DUF2202" evidence="2">
    <location>
        <begin position="79"/>
        <end position="244"/>
    </location>
</feature>
<dbReference type="EMBL" id="CP072801">
    <property type="protein sequence ID" value="QTR46340.1"/>
    <property type="molecule type" value="Genomic_DNA"/>
</dbReference>
<name>A0ABX7WRZ9_9GAMM</name>
<dbReference type="CDD" id="cd01048">
    <property type="entry name" value="Ferritin_like_AB2"/>
    <property type="match status" value="1"/>
</dbReference>
<evidence type="ECO:0000313" key="4">
    <source>
        <dbReference type="Proteomes" id="UP000672039"/>
    </source>
</evidence>
<dbReference type="RefSeq" id="WP_210222677.1">
    <property type="nucleotide sequence ID" value="NZ_CP072801.1"/>
</dbReference>
<dbReference type="Pfam" id="PF09968">
    <property type="entry name" value="DUF2202"/>
    <property type="match status" value="1"/>
</dbReference>
<evidence type="ECO:0000256" key="1">
    <source>
        <dbReference type="SAM" id="SignalP"/>
    </source>
</evidence>
<keyword evidence="4" id="KW-1185">Reference proteome</keyword>
<dbReference type="InterPro" id="IPR012347">
    <property type="entry name" value="Ferritin-like"/>
</dbReference>
<dbReference type="InterPro" id="IPR019243">
    <property type="entry name" value="DUF2202"/>
</dbReference>
<organism evidence="3 4">
    <name type="scientific">Thiothrix litoralis</name>
    <dbReference type="NCBI Taxonomy" id="2891210"/>
    <lineage>
        <taxon>Bacteria</taxon>
        <taxon>Pseudomonadati</taxon>
        <taxon>Pseudomonadota</taxon>
        <taxon>Gammaproteobacteria</taxon>
        <taxon>Thiotrichales</taxon>
        <taxon>Thiotrichaceae</taxon>
        <taxon>Thiothrix</taxon>
    </lineage>
</organism>
<evidence type="ECO:0000313" key="3">
    <source>
        <dbReference type="EMBL" id="QTR46340.1"/>
    </source>
</evidence>
<protein>
    <submittedName>
        <fullName evidence="3">DUF2202 domain-containing protein</fullName>
    </submittedName>
</protein>
<accession>A0ABX7WRZ9</accession>
<sequence>MKIHNKTGSFLLACSLALLAGCGSDGTSTSLTDNLIGTASAATLDTASNTSTTTDTAVVTTIPTVTTPTLAAQPLTVAETETLLFVREEEKLARDVYLTLYNQWGTNIFQNIANNGEQQHMDAIKVWVDAFGYVDPVSSNEIGAFTDPVILKLYNDLVARGMTSSQEALMVGGFIEEYDIKDLQDAIDEAKQGTNQAAVIQTYDSLLCGSRNHLRSFVGQIEKDGLVYQAQYVSQATVDAIVNSPDEKCGQ</sequence>
<dbReference type="Proteomes" id="UP000672039">
    <property type="component" value="Chromosome"/>
</dbReference>
<feature type="chain" id="PRO_5045108619" evidence="1">
    <location>
        <begin position="21"/>
        <end position="251"/>
    </location>
</feature>
<evidence type="ECO:0000259" key="2">
    <source>
        <dbReference type="Pfam" id="PF09968"/>
    </source>
</evidence>
<dbReference type="PROSITE" id="PS51257">
    <property type="entry name" value="PROKAR_LIPOPROTEIN"/>
    <property type="match status" value="1"/>
</dbReference>